<keyword evidence="8" id="KW-1185">Reference proteome</keyword>
<dbReference type="Pfam" id="PF01556">
    <property type="entry name" value="DnaJ_C"/>
    <property type="match status" value="1"/>
</dbReference>
<dbReference type="Proteomes" id="UP001177140">
    <property type="component" value="Unassembled WGS sequence"/>
</dbReference>
<dbReference type="InterPro" id="IPR002939">
    <property type="entry name" value="DnaJ_C"/>
</dbReference>
<evidence type="ECO:0000313" key="8">
    <source>
        <dbReference type="Proteomes" id="UP001177140"/>
    </source>
</evidence>
<keyword evidence="4" id="KW-0862">Zinc</keyword>
<dbReference type="GO" id="GO:0006457">
    <property type="term" value="P:protein folding"/>
    <property type="evidence" value="ECO:0007669"/>
    <property type="project" value="InterPro"/>
</dbReference>
<dbReference type="SUPFAM" id="SSF49493">
    <property type="entry name" value="HSP40/DnaJ peptide-binding domain"/>
    <property type="match status" value="2"/>
</dbReference>
<evidence type="ECO:0000256" key="2">
    <source>
        <dbReference type="ARBA" id="ARBA00022737"/>
    </source>
</evidence>
<dbReference type="PANTHER" id="PTHR43888">
    <property type="entry name" value="DNAJ-LIKE-2, ISOFORM A-RELATED"/>
    <property type="match status" value="1"/>
</dbReference>
<keyword evidence="1" id="KW-0479">Metal-binding</keyword>
<dbReference type="InterPro" id="IPR036410">
    <property type="entry name" value="HSP_DnaJ_Cys-rich_dom_sf"/>
</dbReference>
<evidence type="ECO:0000259" key="6">
    <source>
        <dbReference type="Pfam" id="PF01556"/>
    </source>
</evidence>
<keyword evidence="3" id="KW-0863">Zinc-finger</keyword>
<dbReference type="EMBL" id="JAJJMA010187692">
    <property type="protein sequence ID" value="MCL7038174.1"/>
    <property type="molecule type" value="Genomic_DNA"/>
</dbReference>
<proteinExistence type="predicted"/>
<dbReference type="FunFam" id="2.60.260.20:FF:000068">
    <property type="entry name" value="Chaperone protein dnaJ 3"/>
    <property type="match status" value="1"/>
</dbReference>
<reference evidence="7" key="1">
    <citation type="submission" date="2022-03" db="EMBL/GenBank/DDBJ databases">
        <title>A functionally conserved STORR gene fusion in Papaver species that diverged 16.8 million years ago.</title>
        <authorList>
            <person name="Catania T."/>
        </authorList>
    </citation>
    <scope>NUCLEOTIDE SEQUENCE</scope>
    <source>
        <strain evidence="7">S-191538</strain>
    </source>
</reference>
<dbReference type="SUPFAM" id="SSF57938">
    <property type="entry name" value="DnaJ/Hsp40 cysteine-rich domain"/>
    <property type="match status" value="1"/>
</dbReference>
<dbReference type="GO" id="GO:0051082">
    <property type="term" value="F:unfolded protein binding"/>
    <property type="evidence" value="ECO:0007669"/>
    <property type="project" value="InterPro"/>
</dbReference>
<gene>
    <name evidence="7" type="ORF">MKW94_007565</name>
</gene>
<evidence type="ECO:0000256" key="4">
    <source>
        <dbReference type="ARBA" id="ARBA00022833"/>
    </source>
</evidence>
<dbReference type="InterPro" id="IPR008971">
    <property type="entry name" value="HSP40/DnaJ_pept-bd"/>
</dbReference>
<name>A0AA41SKV6_PAPNU</name>
<dbReference type="FunFam" id="2.60.260.20:FF:000003">
    <property type="entry name" value="DnaJ subfamily A member 2"/>
    <property type="match status" value="1"/>
</dbReference>
<evidence type="ECO:0000313" key="7">
    <source>
        <dbReference type="EMBL" id="MCL7038174.1"/>
    </source>
</evidence>
<feature type="domain" description="Chaperone DnaJ C-terminal" evidence="6">
    <location>
        <begin position="45"/>
        <end position="180"/>
    </location>
</feature>
<dbReference type="GO" id="GO:0030544">
    <property type="term" value="F:Hsp70 protein binding"/>
    <property type="evidence" value="ECO:0007669"/>
    <property type="project" value="InterPro"/>
</dbReference>
<comment type="caution">
    <text evidence="7">The sequence shown here is derived from an EMBL/GenBank/DDBJ whole genome shotgun (WGS) entry which is preliminary data.</text>
</comment>
<dbReference type="GO" id="GO:0008270">
    <property type="term" value="F:zinc ion binding"/>
    <property type="evidence" value="ECO:0007669"/>
    <property type="project" value="UniProtKB-KW"/>
</dbReference>
<sequence length="257" mass="28745">MKCPGCNATGKQIRQMGPMSTPQIQKCNECDGTGDRRISVKDLCAQCIGQQVVPEEKILEVHVEKGMQNGHKITFPGEADQSPYLASGDIVFVVTQNDHPRFERKGDDLFVEHTLSLIEALCGFQFALTHLDGRQLLVKANPGEFVKPNSYKEVNDEGMPGYQKPFMRGKLFIHFTVEFPESLTGDQCKALEGVLPARTLSQLSDIEVDESEETTLLDVDIEEMRNKQAQPQPKQEAYNEDDDDIRGGTERVQCAQQ</sequence>
<dbReference type="Gene3D" id="2.60.260.20">
    <property type="entry name" value="Urease metallochaperone UreE, N-terminal domain"/>
    <property type="match status" value="2"/>
</dbReference>
<dbReference type="AlphaFoldDB" id="A0AA41SKV6"/>
<accession>A0AA41SKV6</accession>
<evidence type="ECO:0000256" key="5">
    <source>
        <dbReference type="SAM" id="MobiDB-lite"/>
    </source>
</evidence>
<keyword evidence="2" id="KW-0677">Repeat</keyword>
<feature type="region of interest" description="Disordered" evidence="5">
    <location>
        <begin position="224"/>
        <end position="257"/>
    </location>
</feature>
<dbReference type="InterPro" id="IPR044713">
    <property type="entry name" value="DNJA1/2-like"/>
</dbReference>
<evidence type="ECO:0000256" key="1">
    <source>
        <dbReference type="ARBA" id="ARBA00022723"/>
    </source>
</evidence>
<dbReference type="CDD" id="cd10747">
    <property type="entry name" value="DnaJ_C"/>
    <property type="match status" value="1"/>
</dbReference>
<protein>
    <recommendedName>
        <fullName evidence="6">Chaperone DnaJ C-terminal domain-containing protein</fullName>
    </recommendedName>
</protein>
<organism evidence="7 8">
    <name type="scientific">Papaver nudicaule</name>
    <name type="common">Iceland poppy</name>
    <dbReference type="NCBI Taxonomy" id="74823"/>
    <lineage>
        <taxon>Eukaryota</taxon>
        <taxon>Viridiplantae</taxon>
        <taxon>Streptophyta</taxon>
        <taxon>Embryophyta</taxon>
        <taxon>Tracheophyta</taxon>
        <taxon>Spermatophyta</taxon>
        <taxon>Magnoliopsida</taxon>
        <taxon>Ranunculales</taxon>
        <taxon>Papaveraceae</taxon>
        <taxon>Papaveroideae</taxon>
        <taxon>Papaver</taxon>
    </lineage>
</organism>
<evidence type="ECO:0000256" key="3">
    <source>
        <dbReference type="ARBA" id="ARBA00022771"/>
    </source>
</evidence>
<dbReference type="Gene3D" id="2.10.230.10">
    <property type="entry name" value="Heat shock protein DnaJ, cysteine-rich domain"/>
    <property type="match status" value="1"/>
</dbReference>